<evidence type="ECO:0000313" key="3">
    <source>
        <dbReference type="Proteomes" id="UP001432027"/>
    </source>
</evidence>
<dbReference type="Proteomes" id="UP001432027">
    <property type="component" value="Unassembled WGS sequence"/>
</dbReference>
<evidence type="ECO:0000256" key="1">
    <source>
        <dbReference type="SAM" id="MobiDB-lite"/>
    </source>
</evidence>
<accession>A0AAV5UGY6</accession>
<keyword evidence="3" id="KW-1185">Reference proteome</keyword>
<feature type="region of interest" description="Disordered" evidence="1">
    <location>
        <begin position="15"/>
        <end position="73"/>
    </location>
</feature>
<feature type="non-terminal residue" evidence="2">
    <location>
        <position position="128"/>
    </location>
</feature>
<name>A0AAV5UGY6_9BILA</name>
<evidence type="ECO:0000313" key="2">
    <source>
        <dbReference type="EMBL" id="GMT05265.1"/>
    </source>
</evidence>
<reference evidence="2" key="1">
    <citation type="submission" date="2023-10" db="EMBL/GenBank/DDBJ databases">
        <title>Genome assembly of Pristionchus species.</title>
        <authorList>
            <person name="Yoshida K."/>
            <person name="Sommer R.J."/>
        </authorList>
    </citation>
    <scope>NUCLEOTIDE SEQUENCE</scope>
    <source>
        <strain evidence="2">RS0144</strain>
    </source>
</reference>
<gene>
    <name evidence="2" type="ORF">PENTCL1PPCAC_27439</name>
</gene>
<feature type="compositionally biased region" description="Pro residues" evidence="1">
    <location>
        <begin position="60"/>
        <end position="73"/>
    </location>
</feature>
<feature type="non-terminal residue" evidence="2">
    <location>
        <position position="1"/>
    </location>
</feature>
<feature type="compositionally biased region" description="Polar residues" evidence="1">
    <location>
        <begin position="47"/>
        <end position="58"/>
    </location>
</feature>
<proteinExistence type="predicted"/>
<comment type="caution">
    <text evidence="2">The sequence shown here is derived from an EMBL/GenBank/DDBJ whole genome shotgun (WGS) entry which is preliminary data.</text>
</comment>
<sequence>SILILEDEYVIDIAPPAPPHGTNMNAQPASALPSAPLEEDSSRKNSDAQSTPIATTSAPKIPPVISPPPPQPILNPLAYQQPTIIVVPCSHSLNAPKKAYFTLLESNKRYKVLGLTVIIIVAVVCLCI</sequence>
<protein>
    <submittedName>
        <fullName evidence="2">Uncharacterized protein</fullName>
    </submittedName>
</protein>
<dbReference type="EMBL" id="BTSX01000006">
    <property type="protein sequence ID" value="GMT05265.1"/>
    <property type="molecule type" value="Genomic_DNA"/>
</dbReference>
<organism evidence="2 3">
    <name type="scientific">Pristionchus entomophagus</name>
    <dbReference type="NCBI Taxonomy" id="358040"/>
    <lineage>
        <taxon>Eukaryota</taxon>
        <taxon>Metazoa</taxon>
        <taxon>Ecdysozoa</taxon>
        <taxon>Nematoda</taxon>
        <taxon>Chromadorea</taxon>
        <taxon>Rhabditida</taxon>
        <taxon>Rhabditina</taxon>
        <taxon>Diplogasteromorpha</taxon>
        <taxon>Diplogasteroidea</taxon>
        <taxon>Neodiplogasteridae</taxon>
        <taxon>Pristionchus</taxon>
    </lineage>
</organism>
<dbReference type="AlphaFoldDB" id="A0AAV5UGY6"/>